<evidence type="ECO:0000259" key="12">
    <source>
        <dbReference type="Pfam" id="PF07715"/>
    </source>
</evidence>
<evidence type="ECO:0000256" key="9">
    <source>
        <dbReference type="RuleBase" id="RU003357"/>
    </source>
</evidence>
<proteinExistence type="inferred from homology"/>
<dbReference type="Pfam" id="PF13715">
    <property type="entry name" value="CarbopepD_reg_2"/>
    <property type="match status" value="1"/>
</dbReference>
<dbReference type="PANTHER" id="PTHR40980">
    <property type="entry name" value="PLUG DOMAIN-CONTAINING PROTEIN"/>
    <property type="match status" value="1"/>
</dbReference>
<feature type="signal peptide" evidence="10">
    <location>
        <begin position="1"/>
        <end position="23"/>
    </location>
</feature>
<evidence type="ECO:0000256" key="1">
    <source>
        <dbReference type="ARBA" id="ARBA00004571"/>
    </source>
</evidence>
<feature type="non-terminal residue" evidence="13">
    <location>
        <position position="859"/>
    </location>
</feature>
<dbReference type="PANTHER" id="PTHR40980:SF4">
    <property type="entry name" value="TONB-DEPENDENT RECEPTOR-LIKE BETA-BARREL DOMAIN-CONTAINING PROTEIN"/>
    <property type="match status" value="1"/>
</dbReference>
<evidence type="ECO:0000256" key="3">
    <source>
        <dbReference type="ARBA" id="ARBA00022452"/>
    </source>
</evidence>
<dbReference type="GO" id="GO:0009279">
    <property type="term" value="C:cell outer membrane"/>
    <property type="evidence" value="ECO:0007669"/>
    <property type="project" value="UniProtKB-SubCell"/>
</dbReference>
<keyword evidence="5 9" id="KW-0798">TonB box</keyword>
<evidence type="ECO:0000313" key="14">
    <source>
        <dbReference type="Proteomes" id="UP000263098"/>
    </source>
</evidence>
<protein>
    <submittedName>
        <fullName evidence="13">TonB-dependent receptor</fullName>
    </submittedName>
</protein>
<dbReference type="Gene3D" id="2.60.40.1120">
    <property type="entry name" value="Carboxypeptidase-like, regulatory domain"/>
    <property type="match status" value="1"/>
</dbReference>
<feature type="domain" description="TonB-dependent receptor plug" evidence="12">
    <location>
        <begin position="138"/>
        <end position="238"/>
    </location>
</feature>
<keyword evidence="6 8" id="KW-0472">Membrane</keyword>
<evidence type="ECO:0000256" key="2">
    <source>
        <dbReference type="ARBA" id="ARBA00022448"/>
    </source>
</evidence>
<dbReference type="InterPro" id="IPR036942">
    <property type="entry name" value="Beta-barrel_TonB_sf"/>
</dbReference>
<evidence type="ECO:0000256" key="10">
    <source>
        <dbReference type="SAM" id="SignalP"/>
    </source>
</evidence>
<feature type="chain" id="PRO_5017581703" evidence="10">
    <location>
        <begin position="24"/>
        <end position="859"/>
    </location>
</feature>
<reference evidence="13 14" key="1">
    <citation type="journal article" date="2018" name="Nat. Biotechnol.">
        <title>A standardized bacterial taxonomy based on genome phylogeny substantially revises the tree of life.</title>
        <authorList>
            <person name="Parks D.H."/>
            <person name="Chuvochina M."/>
            <person name="Waite D.W."/>
            <person name="Rinke C."/>
            <person name="Skarshewski A."/>
            <person name="Chaumeil P.A."/>
            <person name="Hugenholtz P."/>
        </authorList>
    </citation>
    <scope>NUCLEOTIDE SEQUENCE [LARGE SCALE GENOMIC DNA]</scope>
    <source>
        <strain evidence="13">UBA9667</strain>
    </source>
</reference>
<evidence type="ECO:0000256" key="4">
    <source>
        <dbReference type="ARBA" id="ARBA00022692"/>
    </source>
</evidence>
<sequence length="859" mass="96366">MKRVIRLVSFILLFSSATGSILAEQKVVINKQGTVRGRIVDGSKQILPGASIYIDKLHTGVTSDINGFYTVPNLDPGTYTLKVSYVGYDPVLINITIPEGKTLEKDVVMKEGVELQEVVIGGALQGQNRAINAQKSNLGITNIVSADQVGKFPDSNIGDALKRISGINVQYDQGEARFGQVRGTSADLSSVTINGNRVPSAEGDTRNVQLDLIPADMVQTIEVNKVITPDMDADAIGGSINLVTKNSPYKRIISATAGSGWNKVSEKAQTNLGFTYGDKFFNDKLGLIVSASYQYAPSGSDNTEFEWGQTDAGELYLKNYEIRQYYVTRERQSYSAALNWDITSNHKLFFKGIFNNRNDWENRYRTTLKDLNEESVNNTADVRIQTKGGTPDNKNARLEQQRTMDFTLGGEHLLGKVSVDWNVSYAKASEERPNERYIDYVLKKQKFTPDLSDLRKPYYSPQSGYSMTLDNTFSLKEVTEEQEDIQEKDFKLNLNLELPLRKGEFGNKLKFGGKLVAKSKDKEKDHYKYEPLNEDGFDISSFTNIVSQNRDGFMPGDKYKAGSFISKDYLGNLDLNNSSLFKKTQNLDEIAVGFNAKETVTAGYLRFDQNLGKKWRMMAGVRLENTHIKYSGMNYDANKDELTHTAESKKSYLNVLPSLLVKYDANDELKVRASFTNTISRPKYSALIPNVNITKDDEISMGNPDLDATISYNLDLSADYYFKSIGLVSAGVFYKRINDFIVDQRISDYVYNGETYQKFTQPKNAGNADLLGVELGYQRDFGFIAPALKHFGFYGNYTYTYTRVSDFNFEGRENESGLRLPGSPKNTANASLYYERSGLNVRLSYNYASAFIDEMGKTK</sequence>
<dbReference type="PROSITE" id="PS52016">
    <property type="entry name" value="TONB_DEPENDENT_REC_3"/>
    <property type="match status" value="1"/>
</dbReference>
<dbReference type="InterPro" id="IPR000531">
    <property type="entry name" value="Beta-barrel_TonB"/>
</dbReference>
<accession>A0A3D2SBV3</accession>
<feature type="domain" description="TonB-dependent receptor-like beta-barrel" evidence="11">
    <location>
        <begin position="460"/>
        <end position="849"/>
    </location>
</feature>
<dbReference type="Gene3D" id="2.170.130.10">
    <property type="entry name" value="TonB-dependent receptor, plug domain"/>
    <property type="match status" value="1"/>
</dbReference>
<comment type="subcellular location">
    <subcellularLocation>
        <location evidence="1 8">Cell outer membrane</location>
        <topology evidence="1 8">Multi-pass membrane protein</topology>
    </subcellularLocation>
</comment>
<dbReference type="InterPro" id="IPR013784">
    <property type="entry name" value="Carb-bd-like_fold"/>
</dbReference>
<dbReference type="Pfam" id="PF07715">
    <property type="entry name" value="Plug"/>
    <property type="match status" value="1"/>
</dbReference>
<keyword evidence="7 8" id="KW-0998">Cell outer membrane</keyword>
<dbReference type="SUPFAM" id="SSF56935">
    <property type="entry name" value="Porins"/>
    <property type="match status" value="1"/>
</dbReference>
<comment type="similarity">
    <text evidence="8 9">Belongs to the TonB-dependent receptor family.</text>
</comment>
<organism evidence="13 14">
    <name type="scientific">Bacteroides graminisolvens</name>
    <dbReference type="NCBI Taxonomy" id="477666"/>
    <lineage>
        <taxon>Bacteria</taxon>
        <taxon>Pseudomonadati</taxon>
        <taxon>Bacteroidota</taxon>
        <taxon>Bacteroidia</taxon>
        <taxon>Bacteroidales</taxon>
        <taxon>Bacteroidaceae</taxon>
        <taxon>Bacteroides</taxon>
    </lineage>
</organism>
<keyword evidence="4 8" id="KW-0812">Transmembrane</keyword>
<dbReference type="Gene3D" id="2.40.170.20">
    <property type="entry name" value="TonB-dependent receptor, beta-barrel domain"/>
    <property type="match status" value="1"/>
</dbReference>
<keyword evidence="13" id="KW-0675">Receptor</keyword>
<name>A0A3D2SBV3_9BACE</name>
<dbReference type="InterPro" id="IPR010104">
    <property type="entry name" value="TonB_rcpt_bac"/>
</dbReference>
<evidence type="ECO:0000256" key="8">
    <source>
        <dbReference type="PROSITE-ProRule" id="PRU01360"/>
    </source>
</evidence>
<evidence type="ECO:0000256" key="5">
    <source>
        <dbReference type="ARBA" id="ARBA00023077"/>
    </source>
</evidence>
<evidence type="ECO:0000259" key="11">
    <source>
        <dbReference type="Pfam" id="PF00593"/>
    </source>
</evidence>
<keyword evidence="10" id="KW-0732">Signal</keyword>
<dbReference type="Proteomes" id="UP000263098">
    <property type="component" value="Unassembled WGS sequence"/>
</dbReference>
<gene>
    <name evidence="13" type="ORF">DHW31_02875</name>
</gene>
<keyword evidence="2 8" id="KW-0813">Transport</keyword>
<dbReference type="AlphaFoldDB" id="A0A3D2SBV3"/>
<dbReference type="SUPFAM" id="SSF49452">
    <property type="entry name" value="Starch-binding domain-like"/>
    <property type="match status" value="1"/>
</dbReference>
<dbReference type="NCBIfam" id="TIGR01782">
    <property type="entry name" value="TonB-Xanth-Caul"/>
    <property type="match status" value="1"/>
</dbReference>
<evidence type="ECO:0000256" key="7">
    <source>
        <dbReference type="ARBA" id="ARBA00023237"/>
    </source>
</evidence>
<dbReference type="Pfam" id="PF00593">
    <property type="entry name" value="TonB_dep_Rec_b-barrel"/>
    <property type="match status" value="1"/>
</dbReference>
<dbReference type="EMBL" id="DPVG01000101">
    <property type="protein sequence ID" value="HCK23717.1"/>
    <property type="molecule type" value="Genomic_DNA"/>
</dbReference>
<dbReference type="InterPro" id="IPR039426">
    <property type="entry name" value="TonB-dep_rcpt-like"/>
</dbReference>
<evidence type="ECO:0000313" key="13">
    <source>
        <dbReference type="EMBL" id="HCK23717.1"/>
    </source>
</evidence>
<dbReference type="CDD" id="cd01347">
    <property type="entry name" value="ligand_gated_channel"/>
    <property type="match status" value="1"/>
</dbReference>
<comment type="caution">
    <text evidence="13">The sequence shown here is derived from an EMBL/GenBank/DDBJ whole genome shotgun (WGS) entry which is preliminary data.</text>
</comment>
<dbReference type="InterPro" id="IPR012910">
    <property type="entry name" value="Plug_dom"/>
</dbReference>
<keyword evidence="3 8" id="KW-1134">Transmembrane beta strand</keyword>
<evidence type="ECO:0000256" key="6">
    <source>
        <dbReference type="ARBA" id="ARBA00023136"/>
    </source>
</evidence>
<dbReference type="GO" id="GO:0030246">
    <property type="term" value="F:carbohydrate binding"/>
    <property type="evidence" value="ECO:0007669"/>
    <property type="project" value="InterPro"/>
</dbReference>
<dbReference type="InterPro" id="IPR037066">
    <property type="entry name" value="Plug_dom_sf"/>
</dbReference>